<dbReference type="GO" id="GO:0016874">
    <property type="term" value="F:ligase activity"/>
    <property type="evidence" value="ECO:0007669"/>
    <property type="project" value="UniProtKB-KW"/>
</dbReference>
<evidence type="ECO:0000256" key="4">
    <source>
        <dbReference type="ARBA" id="ARBA00023098"/>
    </source>
</evidence>
<dbReference type="PROSITE" id="PS00455">
    <property type="entry name" value="AMP_BINDING"/>
    <property type="match status" value="1"/>
</dbReference>
<dbReference type="Proteomes" id="UP000287224">
    <property type="component" value="Unassembled WGS sequence"/>
</dbReference>
<dbReference type="InterPro" id="IPR042099">
    <property type="entry name" value="ANL_N_sf"/>
</dbReference>
<protein>
    <submittedName>
        <fullName evidence="7">Acyl-CoA synthetase</fullName>
    </submittedName>
</protein>
<dbReference type="GO" id="GO:0006631">
    <property type="term" value="P:fatty acid metabolic process"/>
    <property type="evidence" value="ECO:0007669"/>
    <property type="project" value="UniProtKB-KW"/>
</dbReference>
<evidence type="ECO:0000313" key="7">
    <source>
        <dbReference type="EMBL" id="GCE08505.1"/>
    </source>
</evidence>
<dbReference type="InterPro" id="IPR025110">
    <property type="entry name" value="AMP-bd_C"/>
</dbReference>
<dbReference type="OrthoDB" id="9781737at2"/>
<dbReference type="RefSeq" id="WP_126601035.1">
    <property type="nucleotide sequence ID" value="NZ_BIFQ01000002.1"/>
</dbReference>
<dbReference type="InterPro" id="IPR000873">
    <property type="entry name" value="AMP-dep_synth/lig_dom"/>
</dbReference>
<dbReference type="AlphaFoldDB" id="A0A401ZNR8"/>
<feature type="domain" description="AMP-dependent synthetase/ligase" evidence="5">
    <location>
        <begin position="16"/>
        <end position="383"/>
    </location>
</feature>
<evidence type="ECO:0000259" key="5">
    <source>
        <dbReference type="Pfam" id="PF00501"/>
    </source>
</evidence>
<dbReference type="EMBL" id="BIFQ01000002">
    <property type="protein sequence ID" value="GCE08505.1"/>
    <property type="molecule type" value="Genomic_DNA"/>
</dbReference>
<dbReference type="SUPFAM" id="SSF56801">
    <property type="entry name" value="Acetyl-CoA synthetase-like"/>
    <property type="match status" value="1"/>
</dbReference>
<dbReference type="NCBIfam" id="NF006020">
    <property type="entry name" value="PRK08162.1"/>
    <property type="match status" value="1"/>
</dbReference>
<comment type="similarity">
    <text evidence="1">Belongs to the ATP-dependent AMP-binding enzyme family.</text>
</comment>
<dbReference type="PANTHER" id="PTHR43859:SF4">
    <property type="entry name" value="BUTANOATE--COA LIGASE AAE1-RELATED"/>
    <property type="match status" value="1"/>
</dbReference>
<keyword evidence="3" id="KW-0276">Fatty acid metabolism</keyword>
<dbReference type="PANTHER" id="PTHR43859">
    <property type="entry name" value="ACYL-ACTIVATING ENZYME"/>
    <property type="match status" value="1"/>
</dbReference>
<dbReference type="CDD" id="cd12118">
    <property type="entry name" value="ttLC_FACS_AEE21_like"/>
    <property type="match status" value="1"/>
</dbReference>
<evidence type="ECO:0000256" key="3">
    <source>
        <dbReference type="ARBA" id="ARBA00022832"/>
    </source>
</evidence>
<keyword evidence="8" id="KW-1185">Reference proteome</keyword>
<accession>A0A401ZNR8</accession>
<feature type="domain" description="AMP-binding enzyme C-terminal" evidence="6">
    <location>
        <begin position="433"/>
        <end position="507"/>
    </location>
</feature>
<evidence type="ECO:0000256" key="2">
    <source>
        <dbReference type="ARBA" id="ARBA00022598"/>
    </source>
</evidence>
<reference evidence="8" key="1">
    <citation type="submission" date="2018-12" db="EMBL/GenBank/DDBJ databases">
        <title>Tengunoibacter tsumagoiensis gen. nov., sp. nov., Dictyobacter kobayashii sp. nov., D. alpinus sp. nov., and D. joshuensis sp. nov. and description of Dictyobacteraceae fam. nov. within the order Ktedonobacterales isolated from Tengu-no-mugimeshi.</title>
        <authorList>
            <person name="Wang C.M."/>
            <person name="Zheng Y."/>
            <person name="Sakai Y."/>
            <person name="Toyoda A."/>
            <person name="Minakuchi Y."/>
            <person name="Abe K."/>
            <person name="Yokota A."/>
            <person name="Yabe S."/>
        </authorList>
    </citation>
    <scope>NUCLEOTIDE SEQUENCE [LARGE SCALE GENOMIC DNA]</scope>
    <source>
        <strain evidence="8">S-27</strain>
    </source>
</reference>
<keyword evidence="4" id="KW-0443">Lipid metabolism</keyword>
<evidence type="ECO:0000313" key="8">
    <source>
        <dbReference type="Proteomes" id="UP000287224"/>
    </source>
</evidence>
<dbReference type="Gene3D" id="3.30.300.30">
    <property type="match status" value="1"/>
</dbReference>
<organism evidence="7 8">
    <name type="scientific">Dictyobacter aurantiacus</name>
    <dbReference type="NCBI Taxonomy" id="1936993"/>
    <lineage>
        <taxon>Bacteria</taxon>
        <taxon>Bacillati</taxon>
        <taxon>Chloroflexota</taxon>
        <taxon>Ktedonobacteria</taxon>
        <taxon>Ktedonobacterales</taxon>
        <taxon>Dictyobacteraceae</taxon>
        <taxon>Dictyobacter</taxon>
    </lineage>
</organism>
<dbReference type="Pfam" id="PF13193">
    <property type="entry name" value="AMP-binding_C"/>
    <property type="match status" value="1"/>
</dbReference>
<gene>
    <name evidence="7" type="ORF">KDAU_58340</name>
</gene>
<dbReference type="FunFam" id="3.30.300.30:FF:000008">
    <property type="entry name" value="2,3-dihydroxybenzoate-AMP ligase"/>
    <property type="match status" value="1"/>
</dbReference>
<dbReference type="Pfam" id="PF00501">
    <property type="entry name" value="AMP-binding"/>
    <property type="match status" value="1"/>
</dbReference>
<comment type="caution">
    <text evidence="7">The sequence shown here is derived from an EMBL/GenBank/DDBJ whole genome shotgun (WGS) entry which is preliminary data.</text>
</comment>
<sequence>MEQKVYRTELTPLSFLERSALIFPEKTAIIHEERSYSYREFAERVNRLASRLRGLGLQKHERVAFLCPNIPALLEAHYAVPAAGGILVAINNRLSSNEIGFILQHSGSHYLFVDDEFFPLVESLQLEQPLQIIRIADSGSPDDPYEQFLAEGSPEPLESWLEDEEETISINYTSGTTGNPKGVMYTYRGAYLNALSEVIESGLTSQSIYLWTLPMFHCNGWCFTWAVTAVGATHVCLRKVDPARVWDLFESEKVTHYNGAPTVHIFLAHHPKAHRLEQQITVTIAGAPPSPTLLAQLRKLNMRPIHVYGLTETYGPYTVCEWHEEWGELPEEEQARLLARQGQGYVTAERARVVNPNMEDVPWDGQTMGEVLMRGNNVAKGYFDNPEATERSFAGGWFHSGDIGVWHPDSYIELRDRAKDVIISGGENISTIEVEQTIVKHPAVLECAVVAIPDEVWGERPKAFVTLKPDQAATEQEIIDFCKQRLAHFKCPVAVEFGPLPKTSTGKVQKYVLRDKVWAGREKRIN</sequence>
<name>A0A401ZNR8_9CHLR</name>
<evidence type="ECO:0000259" key="6">
    <source>
        <dbReference type="Pfam" id="PF13193"/>
    </source>
</evidence>
<dbReference type="InterPro" id="IPR020845">
    <property type="entry name" value="AMP-binding_CS"/>
</dbReference>
<evidence type="ECO:0000256" key="1">
    <source>
        <dbReference type="ARBA" id="ARBA00006432"/>
    </source>
</evidence>
<proteinExistence type="inferred from homology"/>
<keyword evidence="2" id="KW-0436">Ligase</keyword>
<dbReference type="Gene3D" id="3.40.50.12780">
    <property type="entry name" value="N-terminal domain of ligase-like"/>
    <property type="match status" value="1"/>
</dbReference>
<dbReference type="InterPro" id="IPR045851">
    <property type="entry name" value="AMP-bd_C_sf"/>
</dbReference>